<dbReference type="Gene3D" id="3.30.390.30">
    <property type="match status" value="1"/>
</dbReference>
<sequence>MAETVEYDLVVVGGGPAGYAGAIRAGQLGKRVACVEMERAGGTCLNWGCIPTKALLKSAELYQKMKKPETFGLSVKEVGFDFAKVMERSRGVAGQMAKGVEFLFRKNKVDYIVGRATVPAAGMVEITEGEQKGKFLKAKNVLIATGCKMRRLPDLPVDGARVMTSREALASKTLPKSIAIVGAGAIGVEFAYFYNAFGTQVTLVEMLPQILPVEDEEVAKLLHRAFEKQGIKIHVGTKCENFRVGKDSVKLNLVKGDKTEEIEVETVLSAIGVVANIEGVLGKNLKVELDRNYVKVGDDYQTNVKGIYAAGDIVGPPWLAHVATFEAVSAVNGMFGHGKPERVKNFPGCTYCQPQVASTGLTEKAAKEKGLAYKVGKFPFTASGKAVASAESEGFVKVISDAKTGEIYGAHIIGAEATELIAEYGLAVHLEATVEEIHQTIHAHPTLSEAVMEAAAATSGEAIHI</sequence>
<evidence type="ECO:0000256" key="5">
    <source>
        <dbReference type="ARBA" id="ARBA00022490"/>
    </source>
</evidence>
<dbReference type="InterPro" id="IPR004099">
    <property type="entry name" value="Pyr_nucl-diS_OxRdtase_dimer"/>
</dbReference>
<evidence type="ECO:0000256" key="10">
    <source>
        <dbReference type="ARBA" id="ARBA00023157"/>
    </source>
</evidence>
<feature type="binding site" evidence="14">
    <location>
        <begin position="182"/>
        <end position="189"/>
    </location>
    <ligand>
        <name>NAD(+)</name>
        <dbReference type="ChEBI" id="CHEBI:57540"/>
    </ligand>
</feature>
<dbReference type="RefSeq" id="WP_012375528.1">
    <property type="nucleotide sequence ID" value="NC_010571.1"/>
</dbReference>
<dbReference type="Pfam" id="PF07992">
    <property type="entry name" value="Pyr_redox_2"/>
    <property type="match status" value="1"/>
</dbReference>
<keyword evidence="6 16" id="KW-0285">Flavoprotein</keyword>
<feature type="binding site" evidence="14">
    <location>
        <position position="312"/>
    </location>
    <ligand>
        <name>FAD</name>
        <dbReference type="ChEBI" id="CHEBI:57692"/>
    </ligand>
</feature>
<evidence type="ECO:0000313" key="19">
    <source>
        <dbReference type="EMBL" id="ACB75993.1"/>
    </source>
</evidence>
<accession>B1ZV24</accession>
<dbReference type="PANTHER" id="PTHR22912:SF217">
    <property type="entry name" value="DIHYDROLIPOYL DEHYDROGENASE"/>
    <property type="match status" value="1"/>
</dbReference>
<dbReference type="EC" id="1.8.1.4" evidence="3 16"/>
<dbReference type="PIRSF" id="PIRSF000350">
    <property type="entry name" value="Mercury_reductase_MerA"/>
    <property type="match status" value="1"/>
</dbReference>
<dbReference type="STRING" id="452637.Oter_2712"/>
<feature type="domain" description="Pyridine nucleotide-disulphide oxidoreductase dimerisation" evidence="17">
    <location>
        <begin position="347"/>
        <end position="455"/>
    </location>
</feature>
<evidence type="ECO:0000256" key="14">
    <source>
        <dbReference type="PIRSR" id="PIRSR000350-3"/>
    </source>
</evidence>
<dbReference type="InterPro" id="IPR001100">
    <property type="entry name" value="Pyr_nuc-diS_OxRdtase"/>
</dbReference>
<feature type="active site" description="Proton acceptor" evidence="13">
    <location>
        <position position="444"/>
    </location>
</feature>
<feature type="domain" description="FAD/NAD(P)-binding" evidence="18">
    <location>
        <begin position="7"/>
        <end position="327"/>
    </location>
</feature>
<name>B1ZV24_OPITP</name>
<dbReference type="HOGENOM" id="CLU_016755_0_2_0"/>
<dbReference type="GO" id="GO:0004148">
    <property type="term" value="F:dihydrolipoyl dehydrogenase (NADH) activity"/>
    <property type="evidence" value="ECO:0007669"/>
    <property type="project" value="UniProtKB-EC"/>
</dbReference>
<dbReference type="Proteomes" id="UP000007013">
    <property type="component" value="Chromosome"/>
</dbReference>
<dbReference type="eggNOG" id="COG1249">
    <property type="taxonomic scope" value="Bacteria"/>
</dbReference>
<dbReference type="FunFam" id="3.30.390.30:FF:000001">
    <property type="entry name" value="Dihydrolipoyl dehydrogenase"/>
    <property type="match status" value="1"/>
</dbReference>
<evidence type="ECO:0000256" key="9">
    <source>
        <dbReference type="ARBA" id="ARBA00023027"/>
    </source>
</evidence>
<protein>
    <recommendedName>
        <fullName evidence="4 16">Dihydrolipoyl dehydrogenase</fullName>
        <ecNumber evidence="3 16">1.8.1.4</ecNumber>
    </recommendedName>
</protein>
<feature type="binding site" evidence="14">
    <location>
        <position position="272"/>
    </location>
    <ligand>
        <name>NAD(+)</name>
        <dbReference type="ChEBI" id="CHEBI:57540"/>
    </ligand>
</feature>
<evidence type="ECO:0000256" key="11">
    <source>
        <dbReference type="ARBA" id="ARBA00023284"/>
    </source>
</evidence>
<dbReference type="GO" id="GO:0050660">
    <property type="term" value="F:flavin adenine dinucleotide binding"/>
    <property type="evidence" value="ECO:0007669"/>
    <property type="project" value="InterPro"/>
</dbReference>
<dbReference type="OrthoDB" id="9800167at2"/>
<dbReference type="PROSITE" id="PS00076">
    <property type="entry name" value="PYRIDINE_REDOX_1"/>
    <property type="match status" value="1"/>
</dbReference>
<dbReference type="InterPro" id="IPR036188">
    <property type="entry name" value="FAD/NAD-bd_sf"/>
</dbReference>
<dbReference type="InterPro" id="IPR012999">
    <property type="entry name" value="Pyr_OxRdtase_I_AS"/>
</dbReference>
<evidence type="ECO:0000313" key="20">
    <source>
        <dbReference type="Proteomes" id="UP000007013"/>
    </source>
</evidence>
<dbReference type="InterPro" id="IPR006258">
    <property type="entry name" value="Lipoamide_DH"/>
</dbReference>
<dbReference type="EMBL" id="CP001032">
    <property type="protein sequence ID" value="ACB75993.1"/>
    <property type="molecule type" value="Genomic_DNA"/>
</dbReference>
<dbReference type="InterPro" id="IPR016156">
    <property type="entry name" value="FAD/NAD-linked_Rdtase_dimer_sf"/>
</dbReference>
<evidence type="ECO:0000256" key="2">
    <source>
        <dbReference type="ARBA" id="ARBA00007532"/>
    </source>
</evidence>
<evidence type="ECO:0000256" key="12">
    <source>
        <dbReference type="ARBA" id="ARBA00049187"/>
    </source>
</evidence>
<evidence type="ECO:0000256" key="4">
    <source>
        <dbReference type="ARBA" id="ARBA00016961"/>
    </source>
</evidence>
<evidence type="ECO:0000259" key="17">
    <source>
        <dbReference type="Pfam" id="PF02852"/>
    </source>
</evidence>
<dbReference type="KEGG" id="ote:Oter_2712"/>
<dbReference type="PANTHER" id="PTHR22912">
    <property type="entry name" value="DISULFIDE OXIDOREDUCTASE"/>
    <property type="match status" value="1"/>
</dbReference>
<dbReference type="GO" id="GO:0005737">
    <property type="term" value="C:cytoplasm"/>
    <property type="evidence" value="ECO:0007669"/>
    <property type="project" value="UniProtKB-SubCell"/>
</dbReference>
<comment type="miscellaneous">
    <text evidence="16">The active site is a redox-active disulfide bond.</text>
</comment>
<evidence type="ECO:0000259" key="18">
    <source>
        <dbReference type="Pfam" id="PF07992"/>
    </source>
</evidence>
<comment type="cofactor">
    <cofactor evidence="14 16">
        <name>FAD</name>
        <dbReference type="ChEBI" id="CHEBI:57692"/>
    </cofactor>
    <text evidence="14 16">Binds 1 FAD per subunit.</text>
</comment>
<evidence type="ECO:0000256" key="15">
    <source>
        <dbReference type="PIRSR" id="PIRSR000350-4"/>
    </source>
</evidence>
<comment type="similarity">
    <text evidence="2 16">Belongs to the class-I pyridine nucleotide-disulfide oxidoreductase family.</text>
</comment>
<dbReference type="InterPro" id="IPR023753">
    <property type="entry name" value="FAD/NAD-binding_dom"/>
</dbReference>
<evidence type="ECO:0000256" key="13">
    <source>
        <dbReference type="PIRSR" id="PIRSR000350-2"/>
    </source>
</evidence>
<proteinExistence type="inferred from homology"/>
<evidence type="ECO:0000256" key="7">
    <source>
        <dbReference type="ARBA" id="ARBA00022827"/>
    </source>
</evidence>
<keyword evidence="5" id="KW-0963">Cytoplasm</keyword>
<dbReference type="NCBIfam" id="TIGR01350">
    <property type="entry name" value="lipoamide_DH"/>
    <property type="match status" value="1"/>
</dbReference>
<gene>
    <name evidence="19" type="ordered locus">Oter_2712</name>
</gene>
<dbReference type="Pfam" id="PF02852">
    <property type="entry name" value="Pyr_redox_dim"/>
    <property type="match status" value="1"/>
</dbReference>
<keyword evidence="14" id="KW-0547">Nucleotide-binding</keyword>
<dbReference type="SUPFAM" id="SSF55424">
    <property type="entry name" value="FAD/NAD-linked reductases, dimerisation (C-terminal) domain"/>
    <property type="match status" value="1"/>
</dbReference>
<keyword evidence="20" id="KW-1185">Reference proteome</keyword>
<feature type="binding site" evidence="14">
    <location>
        <position position="205"/>
    </location>
    <ligand>
        <name>NAD(+)</name>
        <dbReference type="ChEBI" id="CHEBI:57540"/>
    </ligand>
</feature>
<keyword evidence="10" id="KW-1015">Disulfide bond</keyword>
<feature type="disulfide bond" description="Redox-active" evidence="15">
    <location>
        <begin position="44"/>
        <end position="49"/>
    </location>
</feature>
<dbReference type="SUPFAM" id="SSF51905">
    <property type="entry name" value="FAD/NAD(P)-binding domain"/>
    <property type="match status" value="1"/>
</dbReference>
<dbReference type="PRINTS" id="PR00411">
    <property type="entry name" value="PNDRDTASEI"/>
</dbReference>
<dbReference type="Gene3D" id="3.50.50.60">
    <property type="entry name" value="FAD/NAD(P)-binding domain"/>
    <property type="match status" value="2"/>
</dbReference>
<keyword evidence="11 16" id="KW-0676">Redox-active center</keyword>
<dbReference type="InterPro" id="IPR050151">
    <property type="entry name" value="Class-I_Pyr_Nuc-Dis_Oxidored"/>
</dbReference>
<reference evidence="19 20" key="1">
    <citation type="journal article" date="2011" name="J. Bacteriol.">
        <title>Genome sequence of the verrucomicrobium Opitutus terrae PB90-1, an abundant inhabitant of rice paddy soil ecosystems.</title>
        <authorList>
            <person name="van Passel M.W."/>
            <person name="Kant R."/>
            <person name="Palva A."/>
            <person name="Copeland A."/>
            <person name="Lucas S."/>
            <person name="Lapidus A."/>
            <person name="Glavina del Rio T."/>
            <person name="Pitluck S."/>
            <person name="Goltsman E."/>
            <person name="Clum A."/>
            <person name="Sun H."/>
            <person name="Schmutz J."/>
            <person name="Larimer F.W."/>
            <person name="Land M.L."/>
            <person name="Hauser L."/>
            <person name="Kyrpides N."/>
            <person name="Mikhailova N."/>
            <person name="Richardson P.P."/>
            <person name="Janssen P.H."/>
            <person name="de Vos W.M."/>
            <person name="Smidt H."/>
        </authorList>
    </citation>
    <scope>NUCLEOTIDE SEQUENCE [LARGE SCALE GENOMIC DNA]</scope>
    <source>
        <strain evidence="20">DSM 11246 / JCM 15787 / PB90-1</strain>
    </source>
</reference>
<keyword evidence="8 16" id="KW-0560">Oxidoreductase</keyword>
<dbReference type="AlphaFoldDB" id="B1ZV24"/>
<evidence type="ECO:0000256" key="8">
    <source>
        <dbReference type="ARBA" id="ARBA00023002"/>
    </source>
</evidence>
<keyword evidence="7 14" id="KW-0274">FAD</keyword>
<dbReference type="GO" id="GO:0006103">
    <property type="term" value="P:2-oxoglutarate metabolic process"/>
    <property type="evidence" value="ECO:0007669"/>
    <property type="project" value="TreeGrafter"/>
</dbReference>
<evidence type="ECO:0000256" key="3">
    <source>
        <dbReference type="ARBA" id="ARBA00012608"/>
    </source>
</evidence>
<dbReference type="PRINTS" id="PR00368">
    <property type="entry name" value="FADPNR"/>
</dbReference>
<evidence type="ECO:0000256" key="1">
    <source>
        <dbReference type="ARBA" id="ARBA00004496"/>
    </source>
</evidence>
<evidence type="ECO:0000256" key="6">
    <source>
        <dbReference type="ARBA" id="ARBA00022630"/>
    </source>
</evidence>
<feature type="binding site" evidence="14">
    <location>
        <position position="53"/>
    </location>
    <ligand>
        <name>FAD</name>
        <dbReference type="ChEBI" id="CHEBI:57692"/>
    </ligand>
</feature>
<comment type="catalytic activity">
    <reaction evidence="12 16">
        <text>N(6)-[(R)-dihydrolipoyl]-L-lysyl-[protein] + NAD(+) = N(6)-[(R)-lipoyl]-L-lysyl-[protein] + NADH + H(+)</text>
        <dbReference type="Rhea" id="RHEA:15045"/>
        <dbReference type="Rhea" id="RHEA-COMP:10474"/>
        <dbReference type="Rhea" id="RHEA-COMP:10475"/>
        <dbReference type="ChEBI" id="CHEBI:15378"/>
        <dbReference type="ChEBI" id="CHEBI:57540"/>
        <dbReference type="ChEBI" id="CHEBI:57945"/>
        <dbReference type="ChEBI" id="CHEBI:83099"/>
        <dbReference type="ChEBI" id="CHEBI:83100"/>
        <dbReference type="EC" id="1.8.1.4"/>
    </reaction>
</comment>
<evidence type="ECO:0000256" key="16">
    <source>
        <dbReference type="RuleBase" id="RU003692"/>
    </source>
</evidence>
<comment type="subcellular location">
    <subcellularLocation>
        <location evidence="1">Cytoplasm</location>
    </subcellularLocation>
</comment>
<keyword evidence="9 14" id="KW-0520">NAD</keyword>
<organism evidence="19 20">
    <name type="scientific">Opitutus terrae (strain DSM 11246 / JCM 15787 / PB90-1)</name>
    <dbReference type="NCBI Taxonomy" id="452637"/>
    <lineage>
        <taxon>Bacteria</taxon>
        <taxon>Pseudomonadati</taxon>
        <taxon>Verrucomicrobiota</taxon>
        <taxon>Opitutia</taxon>
        <taxon>Opitutales</taxon>
        <taxon>Opitutaceae</taxon>
        <taxon>Opitutus</taxon>
    </lineage>
</organism>